<dbReference type="GO" id="GO:0046872">
    <property type="term" value="F:metal ion binding"/>
    <property type="evidence" value="ECO:0007669"/>
    <property type="project" value="UniProtKB-KW"/>
</dbReference>
<gene>
    <name evidence="10" type="primary">SPON2</name>
    <name evidence="10" type="ORF">EVAR_95675_1</name>
</gene>
<dbReference type="OrthoDB" id="6090599at2759"/>
<evidence type="ECO:0000313" key="11">
    <source>
        <dbReference type="Proteomes" id="UP000299102"/>
    </source>
</evidence>
<dbReference type="InterPro" id="IPR051418">
    <property type="entry name" value="Spondin/Thrombospondin_T1"/>
</dbReference>
<keyword evidence="5" id="KW-0732">Signal</keyword>
<evidence type="ECO:0000313" key="10">
    <source>
        <dbReference type="EMBL" id="GBP38925.1"/>
    </source>
</evidence>
<dbReference type="GO" id="GO:0007155">
    <property type="term" value="P:cell adhesion"/>
    <property type="evidence" value="ECO:0007669"/>
    <property type="project" value="UniProtKB-KW"/>
</dbReference>
<dbReference type="PANTHER" id="PTHR11311">
    <property type="entry name" value="SPONDIN"/>
    <property type="match status" value="1"/>
</dbReference>
<dbReference type="InterPro" id="IPR044004">
    <property type="entry name" value="TSP1_spondin_dom"/>
</dbReference>
<dbReference type="Proteomes" id="UP000299102">
    <property type="component" value="Unassembled WGS sequence"/>
</dbReference>
<dbReference type="STRING" id="151549.A0A4C1VMC3"/>
<evidence type="ECO:0000256" key="4">
    <source>
        <dbReference type="ARBA" id="ARBA00022723"/>
    </source>
</evidence>
<dbReference type="Gene3D" id="2.60.40.2130">
    <property type="entry name" value="F-spondin domain"/>
    <property type="match status" value="1"/>
</dbReference>
<protein>
    <submittedName>
        <fullName evidence="10">Spondin-2</fullName>
    </submittedName>
</protein>
<evidence type="ECO:0000256" key="7">
    <source>
        <dbReference type="ARBA" id="ARBA00023157"/>
    </source>
</evidence>
<keyword evidence="2" id="KW-0964">Secreted</keyword>
<dbReference type="SUPFAM" id="SSF82895">
    <property type="entry name" value="TSP-1 type 1 repeat"/>
    <property type="match status" value="1"/>
</dbReference>
<dbReference type="InterPro" id="IPR009465">
    <property type="entry name" value="Spondin_N"/>
</dbReference>
<evidence type="ECO:0000256" key="5">
    <source>
        <dbReference type="ARBA" id="ARBA00022729"/>
    </source>
</evidence>
<comment type="caution">
    <text evidence="10">The sequence shown here is derived from an EMBL/GenBank/DDBJ whole genome shotgun (WGS) entry which is preliminary data.</text>
</comment>
<dbReference type="SMART" id="SM00209">
    <property type="entry name" value="TSP1"/>
    <property type="match status" value="1"/>
</dbReference>
<dbReference type="Pfam" id="PF06468">
    <property type="entry name" value="Spond_N"/>
    <property type="match status" value="1"/>
</dbReference>
<reference evidence="10 11" key="1">
    <citation type="journal article" date="2019" name="Commun. Biol.">
        <title>The bagworm genome reveals a unique fibroin gene that provides high tensile strength.</title>
        <authorList>
            <person name="Kono N."/>
            <person name="Nakamura H."/>
            <person name="Ohtoshi R."/>
            <person name="Tomita M."/>
            <person name="Numata K."/>
            <person name="Arakawa K."/>
        </authorList>
    </citation>
    <scope>NUCLEOTIDE SEQUENCE [LARGE SCALE GENOMIC DNA]</scope>
</reference>
<dbReference type="GO" id="GO:0031012">
    <property type="term" value="C:extracellular matrix"/>
    <property type="evidence" value="ECO:0007669"/>
    <property type="project" value="TreeGrafter"/>
</dbReference>
<sequence>MVRDSVALFSKTGKIDNLVEEGQGEERVYDQFLGGPIEKGVGSAENVVLVDVRYSYVSLMCRITPSPDWFVGADGVDLCVDSSWIDELDLELHPLDAGTASGLTFTSSYWETIPQAAVTKITSRSPSHPSSGFYYPGLRDLPAIAHLHIIKIKEYTTKEMNEFTRNELLVKLKMKNEQKNIAKIQRIKTDEADYEKTTKDYIDKLKDLEEDPIGTPRPSNPDNNVMVVTEGVRTEAQRSAEDLHNMDEVVLAVARGRRLGLGRRLPRHFRSRLHHAVNRITPDDCLVSEWSEWSPCSTTCGTGQKYRYRTVVRYPVNRGRACPELVKKEKCGAKDSCDVDYR</sequence>
<evidence type="ECO:0000256" key="3">
    <source>
        <dbReference type="ARBA" id="ARBA00022530"/>
    </source>
</evidence>
<dbReference type="PROSITE" id="PS50092">
    <property type="entry name" value="TSP1"/>
    <property type="match status" value="1"/>
</dbReference>
<comment type="subcellular location">
    <subcellularLocation>
        <location evidence="1">Secreted</location>
        <location evidence="1">Extracellular space</location>
        <location evidence="1">Extracellular matrix</location>
    </subcellularLocation>
</comment>
<keyword evidence="11" id="KW-1185">Reference proteome</keyword>
<dbReference type="EMBL" id="BGZK01000356">
    <property type="protein sequence ID" value="GBP38925.1"/>
    <property type="molecule type" value="Genomic_DNA"/>
</dbReference>
<dbReference type="AlphaFoldDB" id="A0A4C1VMC3"/>
<keyword evidence="7" id="KW-1015">Disulfide bond</keyword>
<dbReference type="InterPro" id="IPR000884">
    <property type="entry name" value="TSP1_rpt"/>
</dbReference>
<evidence type="ECO:0000259" key="9">
    <source>
        <dbReference type="PROSITE" id="PS51020"/>
    </source>
</evidence>
<evidence type="ECO:0000256" key="6">
    <source>
        <dbReference type="ARBA" id="ARBA00022889"/>
    </source>
</evidence>
<keyword evidence="8" id="KW-0325">Glycoprotein</keyword>
<organism evidence="10 11">
    <name type="scientific">Eumeta variegata</name>
    <name type="common">Bagworm moth</name>
    <name type="synonym">Eumeta japonica</name>
    <dbReference type="NCBI Taxonomy" id="151549"/>
    <lineage>
        <taxon>Eukaryota</taxon>
        <taxon>Metazoa</taxon>
        <taxon>Ecdysozoa</taxon>
        <taxon>Arthropoda</taxon>
        <taxon>Hexapoda</taxon>
        <taxon>Insecta</taxon>
        <taxon>Pterygota</taxon>
        <taxon>Neoptera</taxon>
        <taxon>Endopterygota</taxon>
        <taxon>Lepidoptera</taxon>
        <taxon>Glossata</taxon>
        <taxon>Ditrysia</taxon>
        <taxon>Tineoidea</taxon>
        <taxon>Psychidae</taxon>
        <taxon>Oiketicinae</taxon>
        <taxon>Eumeta</taxon>
    </lineage>
</organism>
<dbReference type="FunFam" id="2.20.100.10:FF:000120">
    <property type="entry name" value="Thrombospondin, type I, domain-containing 7Ab"/>
    <property type="match status" value="1"/>
</dbReference>
<dbReference type="Pfam" id="PF19028">
    <property type="entry name" value="TSP1_spondin"/>
    <property type="match status" value="1"/>
</dbReference>
<dbReference type="PROSITE" id="PS51020">
    <property type="entry name" value="SPONDIN"/>
    <property type="match status" value="1"/>
</dbReference>
<dbReference type="PANTHER" id="PTHR11311:SF15">
    <property type="entry name" value="SPONDIN-2"/>
    <property type="match status" value="1"/>
</dbReference>
<dbReference type="InterPro" id="IPR038678">
    <property type="entry name" value="Spondin_N_sf"/>
</dbReference>
<dbReference type="InterPro" id="IPR036383">
    <property type="entry name" value="TSP1_rpt_sf"/>
</dbReference>
<evidence type="ECO:0000256" key="1">
    <source>
        <dbReference type="ARBA" id="ARBA00004498"/>
    </source>
</evidence>
<dbReference type="Gene3D" id="2.20.100.10">
    <property type="entry name" value="Thrombospondin type-1 (TSP1) repeat"/>
    <property type="match status" value="1"/>
</dbReference>
<feature type="domain" description="Spondin" evidence="9">
    <location>
        <begin position="1"/>
        <end position="129"/>
    </location>
</feature>
<evidence type="ECO:0000256" key="2">
    <source>
        <dbReference type="ARBA" id="ARBA00022525"/>
    </source>
</evidence>
<keyword evidence="3" id="KW-0272">Extracellular matrix</keyword>
<accession>A0A4C1VMC3</accession>
<name>A0A4C1VMC3_EUMVA</name>
<proteinExistence type="predicted"/>
<evidence type="ECO:0000256" key="8">
    <source>
        <dbReference type="ARBA" id="ARBA00023180"/>
    </source>
</evidence>
<keyword evidence="4" id="KW-0479">Metal-binding</keyword>
<keyword evidence="6" id="KW-0130">Cell adhesion</keyword>